<protein>
    <recommendedName>
        <fullName evidence="5">Glucose-6-phosphate isomerase</fullName>
    </recommendedName>
</protein>
<evidence type="ECO:0008006" key="5">
    <source>
        <dbReference type="Google" id="ProtNLM"/>
    </source>
</evidence>
<dbReference type="GO" id="GO:0006094">
    <property type="term" value="P:gluconeogenesis"/>
    <property type="evidence" value="ECO:0007669"/>
    <property type="project" value="UniProtKB-KW"/>
</dbReference>
<dbReference type="AntiFam" id="ANF00142">
    <property type="entry name" value="Shadow ORF (opposite yadG)"/>
</dbReference>
<evidence type="ECO:0000313" key="4">
    <source>
        <dbReference type="EnsemblMetazoa" id="ACOM026041-PA.1"/>
    </source>
</evidence>
<dbReference type="PANTHER" id="PTHR11469:SF1">
    <property type="entry name" value="GLUCOSE-6-PHOSPHATE ISOMERASE"/>
    <property type="match status" value="1"/>
</dbReference>
<dbReference type="SUPFAM" id="SSF53697">
    <property type="entry name" value="SIS domain"/>
    <property type="match status" value="1"/>
</dbReference>
<dbReference type="GO" id="GO:0004347">
    <property type="term" value="F:glucose-6-phosphate isomerase activity"/>
    <property type="evidence" value="ECO:0007669"/>
    <property type="project" value="InterPro"/>
</dbReference>
<dbReference type="AntiFam" id="ANF00095">
    <property type="entry name" value="Shadow ORF (opposite ABC transporters)"/>
</dbReference>
<evidence type="ECO:0000256" key="1">
    <source>
        <dbReference type="ARBA" id="ARBA00022432"/>
    </source>
</evidence>
<dbReference type="PANTHER" id="PTHR11469">
    <property type="entry name" value="GLUCOSE-6-PHOSPHATE ISOMERASE"/>
    <property type="match status" value="1"/>
</dbReference>
<dbReference type="Pfam" id="PF00342">
    <property type="entry name" value="PGI"/>
    <property type="match status" value="1"/>
</dbReference>
<accession>A0A8W7P6H0</accession>
<sequence>MLDDSKTGINHSPVWARLHQHQRATRFMQMRELFQTDAQRFQRFSLRLDGVLLDYSKNRITERTLELLIDLAHEADLPGWMQRMRSGERINVSERRSVLHTALRLPESSSLLLDGQDVVPEVHAVLQRMRVFCDKVRSGQWLGYTGQPIRDVVNLGIGGSDLGPLVVKEALSAYAQPTLNVHFVSNVDGQHIAHYSYYTLLTCTHSLGQFDGIERSYVFYIPAQRNHVAHCQLGVEGGDRLFDDETGITTGFHADTHVVAQVDEFPHASGEAVLLLCHVQIDTFRADGQRYRRARGSVRSPSRLSSLPYRRVFSPMKVGNKGIARVLVQALRAVDLLDFALGEHCHAVGHGERFALVVGHVHHGHAQAFVQMLDFHLHVFAQLLVQCAQRFIHQHQLRFEYQGTGQGHTLLLAAGHLAGVAVGKLVQLHHGQGALDPLGDIGLVHATHFQREGQVFGYGHVREQCVVLEHHADVALVRRHAVERTLTQHDLAGSRGFEAGQHHQAGGLAGAGRTQQGKEFALADVQIEILHDQGLAVVALLYVLEADQDVACVRFSHDHSCLNGEDWIVKSG</sequence>
<dbReference type="AlphaFoldDB" id="A0A8W7P6H0"/>
<dbReference type="Gene3D" id="3.40.50.10490">
    <property type="entry name" value="Glucose-6-phosphate isomerase like protein, domain 1"/>
    <property type="match status" value="1"/>
</dbReference>
<dbReference type="GO" id="GO:0005829">
    <property type="term" value="C:cytosol"/>
    <property type="evidence" value="ECO:0007669"/>
    <property type="project" value="TreeGrafter"/>
</dbReference>
<dbReference type="GO" id="GO:0048029">
    <property type="term" value="F:monosaccharide binding"/>
    <property type="evidence" value="ECO:0007669"/>
    <property type="project" value="TreeGrafter"/>
</dbReference>
<dbReference type="VEuPathDB" id="VectorBase:ACON2_032107"/>
<dbReference type="PROSITE" id="PS51463">
    <property type="entry name" value="P_GLUCOSE_ISOMERASE_3"/>
    <property type="match status" value="1"/>
</dbReference>
<dbReference type="GO" id="GO:0051156">
    <property type="term" value="P:glucose 6-phosphate metabolic process"/>
    <property type="evidence" value="ECO:0007669"/>
    <property type="project" value="TreeGrafter"/>
</dbReference>
<name>A0A8W7P6H0_ANOCL</name>
<organism evidence="4">
    <name type="scientific">Anopheles coluzzii</name>
    <name type="common">African malaria mosquito</name>
    <dbReference type="NCBI Taxonomy" id="1518534"/>
    <lineage>
        <taxon>Eukaryota</taxon>
        <taxon>Metazoa</taxon>
        <taxon>Ecdysozoa</taxon>
        <taxon>Arthropoda</taxon>
        <taxon>Hexapoda</taxon>
        <taxon>Insecta</taxon>
        <taxon>Pterygota</taxon>
        <taxon>Neoptera</taxon>
        <taxon>Endopterygota</taxon>
        <taxon>Diptera</taxon>
        <taxon>Nematocera</taxon>
        <taxon>Culicoidea</taxon>
        <taxon>Culicidae</taxon>
        <taxon>Anophelinae</taxon>
        <taxon>Anopheles</taxon>
    </lineage>
</organism>
<evidence type="ECO:0000256" key="2">
    <source>
        <dbReference type="ARBA" id="ARBA00023152"/>
    </source>
</evidence>
<dbReference type="EnsemblMetazoa" id="ACOM026041-RA">
    <property type="protein sequence ID" value="ACOM026041-PA.1"/>
    <property type="gene ID" value="ACOM026041"/>
</dbReference>
<reference evidence="4" key="1">
    <citation type="submission" date="2022-08" db="UniProtKB">
        <authorList>
            <consortium name="EnsemblMetazoa"/>
        </authorList>
    </citation>
    <scope>IDENTIFICATION</scope>
</reference>
<keyword evidence="1" id="KW-0312">Gluconeogenesis</keyword>
<dbReference type="InterPro" id="IPR001672">
    <property type="entry name" value="G6P_Isomerase"/>
</dbReference>
<proteinExistence type="predicted"/>
<dbReference type="InterPro" id="IPR046348">
    <property type="entry name" value="SIS_dom_sf"/>
</dbReference>
<keyword evidence="3" id="KW-0413">Isomerase</keyword>
<dbReference type="Proteomes" id="UP000075882">
    <property type="component" value="Unassembled WGS sequence"/>
</dbReference>
<dbReference type="GO" id="GO:0006096">
    <property type="term" value="P:glycolytic process"/>
    <property type="evidence" value="ECO:0007669"/>
    <property type="project" value="UniProtKB-KW"/>
</dbReference>
<dbReference type="GO" id="GO:0097367">
    <property type="term" value="F:carbohydrate derivative binding"/>
    <property type="evidence" value="ECO:0007669"/>
    <property type="project" value="InterPro"/>
</dbReference>
<keyword evidence="2" id="KW-0324">Glycolysis</keyword>
<evidence type="ECO:0000256" key="3">
    <source>
        <dbReference type="ARBA" id="ARBA00023235"/>
    </source>
</evidence>